<feature type="compositionally biased region" description="Polar residues" evidence="1">
    <location>
        <begin position="98"/>
        <end position="119"/>
    </location>
</feature>
<name>A0A9P7F7W8_9AGAM</name>
<keyword evidence="3" id="KW-1185">Reference proteome</keyword>
<evidence type="ECO:0000313" key="2">
    <source>
        <dbReference type="EMBL" id="KAG2108673.1"/>
    </source>
</evidence>
<dbReference type="Proteomes" id="UP000823399">
    <property type="component" value="Unassembled WGS sequence"/>
</dbReference>
<feature type="region of interest" description="Disordered" evidence="1">
    <location>
        <begin position="98"/>
        <end position="134"/>
    </location>
</feature>
<proteinExistence type="predicted"/>
<dbReference type="EMBL" id="JABBWM010000026">
    <property type="protein sequence ID" value="KAG2108673.1"/>
    <property type="molecule type" value="Genomic_DNA"/>
</dbReference>
<dbReference type="AlphaFoldDB" id="A0A9P7F7W8"/>
<sequence length="531" mass="59232">MSSLQQADVAFLARLALRESAVGLVTDCMNCGGTVPITICRSDANGNSGKPMARHQSCSFFRWFPQILSHPDIMALLPSSSRSPSLISFQPAPSTFMSGTSAASATQFPSMQPLASTGNGKKPRKRGIKCNDNQQQHPIAQQEWNWDYDQEDTLMLPAEDTLALPAEPYWHEDGVQTNDGLRALQHALQSVGAGRPAVFPSFHDILIAPAPSQPPASTTQPPAPSQPPTLLQPPAPSQQSHLPPLSQITRLPMRSQHGDALAPHAFPVHKLSKPPHVTDQLDPMWTGDLNARAREEIESKRVSERRKEMERASRQRFVLYWFDADNTPVLMQWAVHCPYFPQYQLSDDPALVNSLGSNISKIDVFEESFMRWIPSTLAHPFTLDSGCHVFIRRHGVTECSGFDELFKSSKLLTRPSHMRFNMKGERDSIRKKMKQRQASTPASSSDVEILDDDMQLTPELKKTKRRQTSIAASSSDVEILDNEAQLTPKVSLGKRHWAQSPGQEQEMHITTQVRLARDTHSMLRLGYVELS</sequence>
<evidence type="ECO:0000313" key="3">
    <source>
        <dbReference type="Proteomes" id="UP000823399"/>
    </source>
</evidence>
<dbReference type="RefSeq" id="XP_041293043.1">
    <property type="nucleotide sequence ID" value="XM_041441466.1"/>
</dbReference>
<dbReference type="GeneID" id="64703725"/>
<reference evidence="2" key="1">
    <citation type="journal article" date="2020" name="New Phytol.">
        <title>Comparative genomics reveals dynamic genome evolution in host specialist ectomycorrhizal fungi.</title>
        <authorList>
            <person name="Lofgren L.A."/>
            <person name="Nguyen N.H."/>
            <person name="Vilgalys R."/>
            <person name="Ruytinx J."/>
            <person name="Liao H.L."/>
            <person name="Branco S."/>
            <person name="Kuo A."/>
            <person name="LaButti K."/>
            <person name="Lipzen A."/>
            <person name="Andreopoulos W."/>
            <person name="Pangilinan J."/>
            <person name="Riley R."/>
            <person name="Hundley H."/>
            <person name="Na H."/>
            <person name="Barry K."/>
            <person name="Grigoriev I.V."/>
            <person name="Stajich J.E."/>
            <person name="Kennedy P.G."/>
        </authorList>
    </citation>
    <scope>NUCLEOTIDE SEQUENCE</scope>
    <source>
        <strain evidence="2">FC423</strain>
    </source>
</reference>
<accession>A0A9P7F7W8</accession>
<comment type="caution">
    <text evidence="2">The sequence shown here is derived from an EMBL/GenBank/DDBJ whole genome shotgun (WGS) entry which is preliminary data.</text>
</comment>
<protein>
    <submittedName>
        <fullName evidence="2">Uncharacterized protein</fullName>
    </submittedName>
</protein>
<feature type="compositionally biased region" description="Pro residues" evidence="1">
    <location>
        <begin position="221"/>
        <end position="236"/>
    </location>
</feature>
<dbReference type="OrthoDB" id="2688096at2759"/>
<gene>
    <name evidence="2" type="ORF">F5147DRAFT_773469</name>
</gene>
<feature type="compositionally biased region" description="Polar residues" evidence="1">
    <location>
        <begin position="436"/>
        <end position="446"/>
    </location>
</feature>
<feature type="region of interest" description="Disordered" evidence="1">
    <location>
        <begin position="426"/>
        <end position="446"/>
    </location>
</feature>
<feature type="region of interest" description="Disordered" evidence="1">
    <location>
        <begin position="208"/>
        <end position="243"/>
    </location>
</feature>
<organism evidence="2 3">
    <name type="scientific">Suillus discolor</name>
    <dbReference type="NCBI Taxonomy" id="1912936"/>
    <lineage>
        <taxon>Eukaryota</taxon>
        <taxon>Fungi</taxon>
        <taxon>Dikarya</taxon>
        <taxon>Basidiomycota</taxon>
        <taxon>Agaricomycotina</taxon>
        <taxon>Agaricomycetes</taxon>
        <taxon>Agaricomycetidae</taxon>
        <taxon>Boletales</taxon>
        <taxon>Suillineae</taxon>
        <taxon>Suillaceae</taxon>
        <taxon>Suillus</taxon>
    </lineage>
</organism>
<evidence type="ECO:0000256" key="1">
    <source>
        <dbReference type="SAM" id="MobiDB-lite"/>
    </source>
</evidence>